<keyword evidence="1" id="KW-0175">Coiled coil</keyword>
<dbReference type="AlphaFoldDB" id="A0A6A6Y9E2"/>
<feature type="coiled-coil region" evidence="1">
    <location>
        <begin position="399"/>
        <end position="440"/>
    </location>
</feature>
<dbReference type="OrthoDB" id="4186885at2759"/>
<sequence length="446" mass="50409">MWNANRVSNPPSRTPSVHSVHNSVTSMARSPSVHSIARSINSHRGSGGYDSDRSSDTAGEDEFPMPPTTTATIPPLWQQQERLTRKLGHASLHVAEIQLPPPHTRESIREDNSETRSRGSTLADEQDFEFPEKTPTSLKPKELLENEKEIEPIVESRVIGPLEQQLSALLSKVVFLERENPTIAVQPDEYREMQDRIKSLEAEKATWQKRHEALFALRDEDVENNIKIRGLLAKERREHEAMKKLRDEDLENVLIVRSKLAEATRKLDRMEKTGGVLTPNGRPKSIALERRNTTDLFQVARNAALEQRALELEKANQDLLSQIAALKQGLSPTATSGSTDRVTAHAAWRDTVSDLQFKLRQKDEELARARASGAGVTTDTSSMNWHRIEALHEAHSTHREKSAQRLQQLRSEKETLQRELHKREDENAELEAKVEKLQRRLGGVGA</sequence>
<evidence type="ECO:0000313" key="3">
    <source>
        <dbReference type="EMBL" id="KAF2805178.1"/>
    </source>
</evidence>
<feature type="compositionally biased region" description="Basic and acidic residues" evidence="2">
    <location>
        <begin position="103"/>
        <end position="117"/>
    </location>
</feature>
<feature type="coiled-coil region" evidence="1">
    <location>
        <begin position="302"/>
        <end position="329"/>
    </location>
</feature>
<keyword evidence="4" id="KW-1185">Reference proteome</keyword>
<dbReference type="RefSeq" id="XP_033572142.1">
    <property type="nucleotide sequence ID" value="XM_033720873.1"/>
</dbReference>
<accession>A0A6A6Y9E2</accession>
<evidence type="ECO:0000256" key="2">
    <source>
        <dbReference type="SAM" id="MobiDB-lite"/>
    </source>
</evidence>
<name>A0A6A6Y9E2_9PEZI</name>
<proteinExistence type="predicted"/>
<evidence type="ECO:0000313" key="4">
    <source>
        <dbReference type="Proteomes" id="UP000504636"/>
    </source>
</evidence>
<protein>
    <submittedName>
        <fullName evidence="3 5">Uncharacterized protein</fullName>
    </submittedName>
</protein>
<reference evidence="5" key="3">
    <citation type="submission" date="2025-04" db="UniProtKB">
        <authorList>
            <consortium name="RefSeq"/>
        </authorList>
    </citation>
    <scope>IDENTIFICATION</scope>
    <source>
        <strain evidence="5">CBS 304.34</strain>
    </source>
</reference>
<gene>
    <name evidence="3 5" type="ORF">BDZ99DRAFT_466830</name>
</gene>
<dbReference type="EMBL" id="MU003710">
    <property type="protein sequence ID" value="KAF2805178.1"/>
    <property type="molecule type" value="Genomic_DNA"/>
</dbReference>
<reference evidence="5" key="2">
    <citation type="submission" date="2020-04" db="EMBL/GenBank/DDBJ databases">
        <authorList>
            <consortium name="NCBI Genome Project"/>
        </authorList>
    </citation>
    <scope>NUCLEOTIDE SEQUENCE</scope>
    <source>
        <strain evidence="5">CBS 304.34</strain>
    </source>
</reference>
<reference evidence="3 5" key="1">
    <citation type="journal article" date="2020" name="Stud. Mycol.">
        <title>101 Dothideomycetes genomes: a test case for predicting lifestyles and emergence of pathogens.</title>
        <authorList>
            <person name="Haridas S."/>
            <person name="Albert R."/>
            <person name="Binder M."/>
            <person name="Bloem J."/>
            <person name="Labutti K."/>
            <person name="Salamov A."/>
            <person name="Andreopoulos B."/>
            <person name="Baker S."/>
            <person name="Barry K."/>
            <person name="Bills G."/>
            <person name="Bluhm B."/>
            <person name="Cannon C."/>
            <person name="Castanera R."/>
            <person name="Culley D."/>
            <person name="Daum C."/>
            <person name="Ezra D."/>
            <person name="Gonzalez J."/>
            <person name="Henrissat B."/>
            <person name="Kuo A."/>
            <person name="Liang C."/>
            <person name="Lipzen A."/>
            <person name="Lutzoni F."/>
            <person name="Magnuson J."/>
            <person name="Mondo S."/>
            <person name="Nolan M."/>
            <person name="Ohm R."/>
            <person name="Pangilinan J."/>
            <person name="Park H.-J."/>
            <person name="Ramirez L."/>
            <person name="Alfaro M."/>
            <person name="Sun H."/>
            <person name="Tritt A."/>
            <person name="Yoshinaga Y."/>
            <person name="Zwiers L.-H."/>
            <person name="Turgeon B."/>
            <person name="Goodwin S."/>
            <person name="Spatafora J."/>
            <person name="Crous P."/>
            <person name="Grigoriev I."/>
        </authorList>
    </citation>
    <scope>NUCLEOTIDE SEQUENCE</scope>
    <source>
        <strain evidence="3 5">CBS 304.34</strain>
    </source>
</reference>
<organism evidence="3">
    <name type="scientific">Mytilinidion resinicola</name>
    <dbReference type="NCBI Taxonomy" id="574789"/>
    <lineage>
        <taxon>Eukaryota</taxon>
        <taxon>Fungi</taxon>
        <taxon>Dikarya</taxon>
        <taxon>Ascomycota</taxon>
        <taxon>Pezizomycotina</taxon>
        <taxon>Dothideomycetes</taxon>
        <taxon>Pleosporomycetidae</taxon>
        <taxon>Mytilinidiales</taxon>
        <taxon>Mytilinidiaceae</taxon>
        <taxon>Mytilinidion</taxon>
    </lineage>
</organism>
<dbReference type="Proteomes" id="UP000504636">
    <property type="component" value="Unplaced"/>
</dbReference>
<evidence type="ECO:0000313" key="5">
    <source>
        <dbReference type="RefSeq" id="XP_033572142.1"/>
    </source>
</evidence>
<evidence type="ECO:0000256" key="1">
    <source>
        <dbReference type="SAM" id="Coils"/>
    </source>
</evidence>
<feature type="region of interest" description="Disordered" evidence="2">
    <location>
        <begin position="1"/>
        <end position="75"/>
    </location>
</feature>
<dbReference type="GeneID" id="54461766"/>
<feature type="region of interest" description="Disordered" evidence="2">
    <location>
        <begin position="94"/>
        <end position="144"/>
    </location>
</feature>
<feature type="compositionally biased region" description="Polar residues" evidence="2">
    <location>
        <begin position="1"/>
        <end position="33"/>
    </location>
</feature>